<dbReference type="Proteomes" id="UP000324748">
    <property type="component" value="Unassembled WGS sequence"/>
</dbReference>
<evidence type="ECO:0000313" key="2">
    <source>
        <dbReference type="EMBL" id="KAA1094518.1"/>
    </source>
</evidence>
<dbReference type="Proteomes" id="UP000325313">
    <property type="component" value="Unassembled WGS sequence"/>
</dbReference>
<dbReference type="EMBL" id="VSWC01000079">
    <property type="protein sequence ID" value="KAA1094518.1"/>
    <property type="molecule type" value="Genomic_DNA"/>
</dbReference>
<evidence type="ECO:0000256" key="1">
    <source>
        <dbReference type="SAM" id="MobiDB-lite"/>
    </source>
</evidence>
<comment type="caution">
    <text evidence="4">The sequence shown here is derived from an EMBL/GenBank/DDBJ whole genome shotgun (WGS) entry which is preliminary data.</text>
</comment>
<evidence type="ECO:0000313" key="4">
    <source>
        <dbReference type="EMBL" id="KAA1129068.1"/>
    </source>
</evidence>
<accession>A0A5B0RUK9</accession>
<sequence>MSSWTSDQPDQKSPLRNRSYRRLSSAFDLDESALRPALLLLHKHTDTITHLPLTSSLELSPMCSSSPPHRHPIPSDWPLRIPRSPTPISPNIL</sequence>
<proteinExistence type="predicted"/>
<feature type="compositionally biased region" description="Pro residues" evidence="1">
    <location>
        <begin position="84"/>
        <end position="93"/>
    </location>
</feature>
<reference evidence="5 6" key="1">
    <citation type="submission" date="2019-05" db="EMBL/GenBank/DDBJ databases">
        <title>Emergence of the Ug99 lineage of the wheat stem rust pathogen through somatic hybridization.</title>
        <authorList>
            <person name="Li F."/>
            <person name="Upadhyaya N.M."/>
            <person name="Sperschneider J."/>
            <person name="Matny O."/>
            <person name="Nguyen-Phuc H."/>
            <person name="Mago R."/>
            <person name="Raley C."/>
            <person name="Miller M.E."/>
            <person name="Silverstein K.A.T."/>
            <person name="Henningsen E."/>
            <person name="Hirsch C.D."/>
            <person name="Visser B."/>
            <person name="Pretorius Z.A."/>
            <person name="Steffenson B.J."/>
            <person name="Schwessinger B."/>
            <person name="Dodds P.N."/>
            <person name="Figueroa M."/>
        </authorList>
    </citation>
    <scope>NUCLEOTIDE SEQUENCE [LARGE SCALE GENOMIC DNA]</scope>
    <source>
        <strain evidence="2">21-0</strain>
        <strain evidence="4 6">Ug99</strain>
    </source>
</reference>
<feature type="region of interest" description="Disordered" evidence="1">
    <location>
        <begin position="61"/>
        <end position="93"/>
    </location>
</feature>
<dbReference type="AlphaFoldDB" id="A0A5B0RUK9"/>
<name>A0A5B0RUK9_PUCGR</name>
<keyword evidence="5" id="KW-1185">Reference proteome</keyword>
<evidence type="ECO:0000313" key="6">
    <source>
        <dbReference type="Proteomes" id="UP000325313"/>
    </source>
</evidence>
<dbReference type="EMBL" id="VSWC01000028">
    <property type="protein sequence ID" value="KAA1108783.1"/>
    <property type="molecule type" value="Genomic_DNA"/>
</dbReference>
<gene>
    <name evidence="2" type="ORF">PGT21_023872</name>
    <name evidence="3" type="ORF">PGT21_025580</name>
    <name evidence="4" type="ORF">PGTUg99_027503</name>
</gene>
<evidence type="ECO:0000313" key="5">
    <source>
        <dbReference type="Proteomes" id="UP000324748"/>
    </source>
</evidence>
<evidence type="ECO:0000313" key="3">
    <source>
        <dbReference type="EMBL" id="KAA1108783.1"/>
    </source>
</evidence>
<dbReference type="EMBL" id="VDEP01000138">
    <property type="protein sequence ID" value="KAA1129068.1"/>
    <property type="molecule type" value="Genomic_DNA"/>
</dbReference>
<protein>
    <submittedName>
        <fullName evidence="4">Uncharacterized protein</fullName>
    </submittedName>
</protein>
<organism evidence="4 6">
    <name type="scientific">Puccinia graminis f. sp. tritici</name>
    <dbReference type="NCBI Taxonomy" id="56615"/>
    <lineage>
        <taxon>Eukaryota</taxon>
        <taxon>Fungi</taxon>
        <taxon>Dikarya</taxon>
        <taxon>Basidiomycota</taxon>
        <taxon>Pucciniomycotina</taxon>
        <taxon>Pucciniomycetes</taxon>
        <taxon>Pucciniales</taxon>
        <taxon>Pucciniaceae</taxon>
        <taxon>Puccinia</taxon>
    </lineage>
</organism>